<dbReference type="EMBL" id="ML143409">
    <property type="protein sequence ID" value="TBU29998.1"/>
    <property type="molecule type" value="Genomic_DNA"/>
</dbReference>
<accession>A0A4Q9MSC5</accession>
<organism evidence="1">
    <name type="scientific">Dichomitus squalens</name>
    <dbReference type="NCBI Taxonomy" id="114155"/>
    <lineage>
        <taxon>Eukaryota</taxon>
        <taxon>Fungi</taxon>
        <taxon>Dikarya</taxon>
        <taxon>Basidiomycota</taxon>
        <taxon>Agaricomycotina</taxon>
        <taxon>Agaricomycetes</taxon>
        <taxon>Polyporales</taxon>
        <taxon>Polyporaceae</taxon>
        <taxon>Dichomitus</taxon>
    </lineage>
</organism>
<sequence>MHRALRICEIARSICAFLNDESEPERPSLAALARTCKGLHEPAMEALWAVLDSLVPLLQCLPWDCWGVKDTVVILTNRATVEEWATFFKYASYVRTLSDTLDAEDCRDRLRSVEPSVIQSICAAVPPGQTLLPGLRKLGCTGTCVPFSALPAFLLAIGRRLTDVEIVYRGHDSNDRLVDDVMRSITIIARRWRNLRVFNLFTEPEENTVKHIATLSQATLGLQDLRDYQCMSIELRRDAVLALASLPALKTCALRLPKPSHWKEKVDFLQPFQNLQTFIFATTASAYVAFSRALPPVVLPVESFDLILTDVPFGHAMVDVISLISRHFRTDRLAELFIRFDPDYLDNDDDSDDDSNDIPIMVERRADVTINSSHLHALVKFTKTRIFVFDAPGLYDIDDNLLVSMAEAWPSLEDFGLASVHHACFQPVIHSTLAALPAFALHCPQLERLALQIDASAGQIQHSASQVSLDAKPRSSQLDAKSTIPPSFYGALRDMEKSPSKLTSLVLFGTPVSNPDEVAMFLLHVFPALSDFTSHGPQVRQAEFWGMYDGWRAVMNKVREASFKEQEGSSG</sequence>
<proteinExistence type="predicted"/>
<evidence type="ECO:0000313" key="1">
    <source>
        <dbReference type="EMBL" id="TBU29998.1"/>
    </source>
</evidence>
<name>A0A4Q9MSC5_9APHY</name>
<dbReference type="AlphaFoldDB" id="A0A4Q9MSC5"/>
<gene>
    <name evidence="1" type="ORF">BD311DRAFT_719589</name>
</gene>
<evidence type="ECO:0008006" key="2">
    <source>
        <dbReference type="Google" id="ProtNLM"/>
    </source>
</evidence>
<dbReference type="OrthoDB" id="2802434at2759"/>
<protein>
    <recommendedName>
        <fullName evidence="2">F-box domain-containing protein</fullName>
    </recommendedName>
</protein>
<dbReference type="Proteomes" id="UP000292957">
    <property type="component" value="Unassembled WGS sequence"/>
</dbReference>
<reference evidence="1" key="1">
    <citation type="submission" date="2019-01" db="EMBL/GenBank/DDBJ databases">
        <title>Draft genome sequences of three monokaryotic isolates of the white-rot basidiomycete fungus Dichomitus squalens.</title>
        <authorList>
            <consortium name="DOE Joint Genome Institute"/>
            <person name="Lopez S.C."/>
            <person name="Andreopoulos B."/>
            <person name="Pangilinan J."/>
            <person name="Lipzen A."/>
            <person name="Riley R."/>
            <person name="Ahrendt S."/>
            <person name="Ng V."/>
            <person name="Barry K."/>
            <person name="Daum C."/>
            <person name="Grigoriev I.V."/>
            <person name="Hilden K.S."/>
            <person name="Makela M.R."/>
            <person name="de Vries R.P."/>
        </authorList>
    </citation>
    <scope>NUCLEOTIDE SEQUENCE [LARGE SCALE GENOMIC DNA]</scope>
    <source>
        <strain evidence="1">OM18370.1</strain>
    </source>
</reference>